<feature type="domain" description="Amine oxidase" evidence="3">
    <location>
        <begin position="12"/>
        <end position="463"/>
    </location>
</feature>
<dbReference type="GO" id="GO:0016491">
    <property type="term" value="F:oxidoreductase activity"/>
    <property type="evidence" value="ECO:0007669"/>
    <property type="project" value="InterPro"/>
</dbReference>
<sequence>MNKDTIIIGAGFTGLAAAAELQNNQQDFAILEASNRLGGRNFSFKTTQHLDTSGVEYEHGSQYIGESQEPLWSVVKGKPFYTWLKTHYPDYVHPDTSDTEYKKDTLPPYIVDNFAERLDFPEQVLILRDENNEPKRFPFNKFQTPYCITGLPSGIGKRSVAAIGLVSLDILFIESCINVDQPWASDFNGLYTAKQLDAITLEQWLHEKPRRGYMTPTALDSITIAAQALLSVNPSEISALYFFWYCACNGGFFNEVNDAKNGPQQYWLRCGFGKVLEYMSKDFKDSIHYEQVIESVSVDEQAEFPVCLTLSDGVVHRAKKLIVAVSPHTANKIQWPADLDESYKVLMNQKMGRTLKAQVFYETSWWNDIDGTGWQGYSGGASYPVLWTMDNTACDANGQPRPCLMTFTIGDQITELEASIAKSGSDPDEALRRFLTKYISYLFTGEYDYEPAMEPIAITANLWAKQTDKSGFEKGAFIGGGPNTVFAPGVLTEPVQDGKSAMAFANTPWRDLIYFTSSEVARNLHPETPNAMAFINPKDVDDKSDGDSAKAGNQSPNATLALTSSQPEKAGIVPISQYSDNRLDLGYMNGGLYAGQYAAQQRIQGAGFEVPQPKDMSSYSKDWNEVKTLAYVFIRGIEALLELGTALHIISDSQIDNLISAILGDETRQCELKGGVGTQLKLRAVQLFNSNDEIAVDALAEVARVSPQAYQAILDGFTSDDPRQVEFLKRLFGQNRES</sequence>
<feature type="region of interest" description="Disordered" evidence="2">
    <location>
        <begin position="531"/>
        <end position="563"/>
    </location>
</feature>
<dbReference type="Proteomes" id="UP000069015">
    <property type="component" value="Chromosome 1"/>
</dbReference>
<organism evidence="4 5">
    <name type="scientific">Pseudoalteromonas rubra</name>
    <dbReference type="NCBI Taxonomy" id="43658"/>
    <lineage>
        <taxon>Bacteria</taxon>
        <taxon>Pseudomonadati</taxon>
        <taxon>Pseudomonadota</taxon>
        <taxon>Gammaproteobacteria</taxon>
        <taxon>Alteromonadales</taxon>
        <taxon>Pseudoalteromonadaceae</taxon>
        <taxon>Pseudoalteromonas</taxon>
    </lineage>
</organism>
<dbReference type="InterPro" id="IPR002937">
    <property type="entry name" value="Amino_oxidase"/>
</dbReference>
<dbReference type="InterPro" id="IPR036188">
    <property type="entry name" value="FAD/NAD-bd_sf"/>
</dbReference>
<dbReference type="RefSeq" id="WP_058795640.1">
    <property type="nucleotide sequence ID" value="NZ_CP013611.1"/>
</dbReference>
<accession>A0A0U3I3J3</accession>
<evidence type="ECO:0000256" key="2">
    <source>
        <dbReference type="SAM" id="MobiDB-lite"/>
    </source>
</evidence>
<dbReference type="SUPFAM" id="SSF51905">
    <property type="entry name" value="FAD/NAD(P)-binding domain"/>
    <property type="match status" value="1"/>
</dbReference>
<dbReference type="SUPFAM" id="SSF54373">
    <property type="entry name" value="FAD-linked reductases, C-terminal domain"/>
    <property type="match status" value="1"/>
</dbReference>
<dbReference type="Pfam" id="PF01593">
    <property type="entry name" value="Amino_oxidase"/>
    <property type="match status" value="1"/>
</dbReference>
<dbReference type="PANTHER" id="PTHR43563">
    <property type="entry name" value="AMINE OXIDASE"/>
    <property type="match status" value="1"/>
</dbReference>
<evidence type="ECO:0000259" key="3">
    <source>
        <dbReference type="Pfam" id="PF01593"/>
    </source>
</evidence>
<gene>
    <name evidence="4" type="ORF">AT705_04370</name>
</gene>
<proteinExistence type="inferred from homology"/>
<dbReference type="Gene3D" id="3.50.50.60">
    <property type="entry name" value="FAD/NAD(P)-binding domain"/>
    <property type="match status" value="2"/>
</dbReference>
<feature type="compositionally biased region" description="Polar residues" evidence="2">
    <location>
        <begin position="551"/>
        <end position="563"/>
    </location>
</feature>
<dbReference type="InterPro" id="IPR050703">
    <property type="entry name" value="Flavin_MAO"/>
</dbReference>
<reference evidence="4 5" key="1">
    <citation type="submission" date="2015-12" db="EMBL/GenBank/DDBJ databases">
        <title>Complete genome sequence of Pseudoalteromonas rubra SCSIO 6842, harboring a conjugative plasmid.</title>
        <authorList>
            <person name="Li B."/>
            <person name="Wang X."/>
        </authorList>
    </citation>
    <scope>NUCLEOTIDE SEQUENCE [LARGE SCALE GENOMIC DNA]</scope>
    <source>
        <strain evidence="4 5">SCSIO 6842</strain>
    </source>
</reference>
<evidence type="ECO:0000313" key="5">
    <source>
        <dbReference type="Proteomes" id="UP000069015"/>
    </source>
</evidence>
<dbReference type="KEGG" id="prr:AT705_04370"/>
<evidence type="ECO:0000256" key="1">
    <source>
        <dbReference type="ARBA" id="ARBA00005995"/>
    </source>
</evidence>
<comment type="similarity">
    <text evidence="1">Belongs to the flavin monoamine oxidase family.</text>
</comment>
<feature type="compositionally biased region" description="Basic and acidic residues" evidence="2">
    <location>
        <begin position="538"/>
        <end position="548"/>
    </location>
</feature>
<dbReference type="PANTHER" id="PTHR43563:SF1">
    <property type="entry name" value="AMINE OXIDASE [FLAVIN-CONTAINING] B"/>
    <property type="match status" value="1"/>
</dbReference>
<dbReference type="AlphaFoldDB" id="A0A0U3I3J3"/>
<evidence type="ECO:0000313" key="4">
    <source>
        <dbReference type="EMBL" id="ALU42240.1"/>
    </source>
</evidence>
<protein>
    <recommendedName>
        <fullName evidence="3">Amine oxidase domain-containing protein</fullName>
    </recommendedName>
</protein>
<name>A0A0U3I3J3_9GAMM</name>
<dbReference type="EMBL" id="CP013611">
    <property type="protein sequence ID" value="ALU42240.1"/>
    <property type="molecule type" value="Genomic_DNA"/>
</dbReference>